<protein>
    <submittedName>
        <fullName evidence="4">Probable enoyl-CoA hydratase echA8</fullName>
        <ecNumber evidence="4">4.2.1.17</ecNumber>
    </submittedName>
</protein>
<dbReference type="GO" id="GO:0006635">
    <property type="term" value="P:fatty acid beta-oxidation"/>
    <property type="evidence" value="ECO:0007669"/>
    <property type="project" value="TreeGrafter"/>
</dbReference>
<gene>
    <name evidence="4" type="primary">echA8_9</name>
    <name evidence="4" type="ORF">NCTC10911_02949</name>
</gene>
<name>A0A0E8DLN8_BORPT</name>
<dbReference type="InterPro" id="IPR001753">
    <property type="entry name" value="Enoyl-CoA_hydra/iso"/>
</dbReference>
<dbReference type="Gene3D" id="1.10.12.10">
    <property type="entry name" value="Lyase 2-enoyl-coa Hydratase, Chain A, domain 2"/>
    <property type="match status" value="1"/>
</dbReference>
<dbReference type="InterPro" id="IPR014748">
    <property type="entry name" value="Enoyl-CoA_hydra_C"/>
</dbReference>
<dbReference type="EMBL" id="UFTT01000002">
    <property type="protein sequence ID" value="SUV65907.1"/>
    <property type="molecule type" value="Genomic_DNA"/>
</dbReference>
<proteinExistence type="inferred from homology"/>
<dbReference type="InterPro" id="IPR029045">
    <property type="entry name" value="ClpP/crotonase-like_dom_sf"/>
</dbReference>
<dbReference type="Gene3D" id="3.90.226.10">
    <property type="entry name" value="2-enoyl-CoA Hydratase, Chain A, domain 1"/>
    <property type="match status" value="1"/>
</dbReference>
<evidence type="ECO:0000313" key="5">
    <source>
        <dbReference type="Proteomes" id="UP000255014"/>
    </source>
</evidence>
<keyword evidence="2 4" id="KW-0456">Lyase</keyword>
<dbReference type="SUPFAM" id="SSF52096">
    <property type="entry name" value="ClpP/crotonase"/>
    <property type="match status" value="1"/>
</dbReference>
<evidence type="ECO:0000256" key="1">
    <source>
        <dbReference type="ARBA" id="ARBA00005254"/>
    </source>
</evidence>
<dbReference type="Proteomes" id="UP000255014">
    <property type="component" value="Unassembled WGS sequence"/>
</dbReference>
<evidence type="ECO:0000256" key="2">
    <source>
        <dbReference type="ARBA" id="ARBA00023239"/>
    </source>
</evidence>
<sequence>MSSHTFMVHSEVREGALWILFDRPAARNAMTAEMEHAILALCESVAHRPEIKAVVFSGAPASKPAFMAGADFGALETATTAEEFVALERSSEALLEAIEGMRVPTIAAMAGACVGGGALLALCCDIRIATPSLKFGFPIARTVGNCLSVKNYARLAENLGAQRVRDMVFSASLLSADALLHAGAIREIVPEDALHGRAQAIAAQVMALAPLTLWATRTSLLRLRDKAVDGIADDDILSACYMSADFQEGVRAFMEKRAPAWTGA</sequence>
<comment type="similarity">
    <text evidence="1 3">Belongs to the enoyl-CoA hydratase/isomerase family.</text>
</comment>
<dbReference type="AlphaFoldDB" id="A0A0E8DLN8"/>
<dbReference type="Pfam" id="PF00378">
    <property type="entry name" value="ECH_1"/>
    <property type="match status" value="1"/>
</dbReference>
<organism evidence="4 5">
    <name type="scientific">Bordetella pertussis</name>
    <dbReference type="NCBI Taxonomy" id="520"/>
    <lineage>
        <taxon>Bacteria</taxon>
        <taxon>Pseudomonadati</taxon>
        <taxon>Pseudomonadota</taxon>
        <taxon>Betaproteobacteria</taxon>
        <taxon>Burkholderiales</taxon>
        <taxon>Alcaligenaceae</taxon>
        <taxon>Bordetella</taxon>
    </lineage>
</organism>
<reference evidence="4 5" key="1">
    <citation type="submission" date="2018-06" db="EMBL/GenBank/DDBJ databases">
        <authorList>
            <consortium name="Pathogen Informatics"/>
            <person name="Doyle S."/>
        </authorList>
    </citation>
    <scope>NUCLEOTIDE SEQUENCE [LARGE SCALE GENOMIC DNA]</scope>
    <source>
        <strain evidence="4 5">NCTC10911</strain>
    </source>
</reference>
<accession>A0A0E8DLN8</accession>
<dbReference type="OMA" id="NAMTWAM"/>
<dbReference type="PANTHER" id="PTHR11941:SF54">
    <property type="entry name" value="ENOYL-COA HYDRATASE, MITOCHONDRIAL"/>
    <property type="match status" value="1"/>
</dbReference>
<dbReference type="PANTHER" id="PTHR11941">
    <property type="entry name" value="ENOYL-COA HYDRATASE-RELATED"/>
    <property type="match status" value="1"/>
</dbReference>
<dbReference type="EC" id="4.2.1.17" evidence="4"/>
<evidence type="ECO:0000256" key="3">
    <source>
        <dbReference type="RuleBase" id="RU003707"/>
    </source>
</evidence>
<dbReference type="InterPro" id="IPR018376">
    <property type="entry name" value="Enoyl-CoA_hyd/isom_CS"/>
</dbReference>
<evidence type="ECO:0000313" key="4">
    <source>
        <dbReference type="EMBL" id="SUV65907.1"/>
    </source>
</evidence>
<dbReference type="NCBIfam" id="NF004796">
    <property type="entry name" value="PRK06144.1"/>
    <property type="match status" value="1"/>
</dbReference>
<dbReference type="GO" id="GO:0004300">
    <property type="term" value="F:enoyl-CoA hydratase activity"/>
    <property type="evidence" value="ECO:0007669"/>
    <property type="project" value="UniProtKB-EC"/>
</dbReference>
<dbReference type="PROSITE" id="PS00166">
    <property type="entry name" value="ENOYL_COA_HYDRATASE"/>
    <property type="match status" value="1"/>
</dbReference>
<dbReference type="CDD" id="cd06558">
    <property type="entry name" value="crotonase-like"/>
    <property type="match status" value="1"/>
</dbReference>